<name>A0ABD0US38_DENTH</name>
<dbReference type="Proteomes" id="UP001552299">
    <property type="component" value="Unassembled WGS sequence"/>
</dbReference>
<comment type="caution">
    <text evidence="2">The sequence shown here is derived from an EMBL/GenBank/DDBJ whole genome shotgun (WGS) entry which is preliminary data.</text>
</comment>
<gene>
    <name evidence="2" type="ORF">M5K25_016479</name>
</gene>
<feature type="region of interest" description="Disordered" evidence="1">
    <location>
        <begin position="1"/>
        <end position="34"/>
    </location>
</feature>
<keyword evidence="3" id="KW-1185">Reference proteome</keyword>
<sequence>MLLNYNNTRMKPQHLALKANGGGNDDEPDQDPMVPSPRAIVVPGLLSQRRDLRIRKIFWIFGNPSDLDFLSTRPSSGQLSFEHVRSSTWELVDAFCLLAQEFLFF</sequence>
<dbReference type="EMBL" id="JANQDX010000013">
    <property type="protein sequence ID" value="KAL0913048.1"/>
    <property type="molecule type" value="Genomic_DNA"/>
</dbReference>
<evidence type="ECO:0000313" key="3">
    <source>
        <dbReference type="Proteomes" id="UP001552299"/>
    </source>
</evidence>
<reference evidence="2 3" key="1">
    <citation type="journal article" date="2024" name="Plant Biotechnol. J.">
        <title>Dendrobium thyrsiflorum genome and its molecular insights into genes involved in important horticultural traits.</title>
        <authorList>
            <person name="Chen B."/>
            <person name="Wang J.Y."/>
            <person name="Zheng P.J."/>
            <person name="Li K.L."/>
            <person name="Liang Y.M."/>
            <person name="Chen X.F."/>
            <person name="Zhang C."/>
            <person name="Zhao X."/>
            <person name="He X."/>
            <person name="Zhang G.Q."/>
            <person name="Liu Z.J."/>
            <person name="Xu Q."/>
        </authorList>
    </citation>
    <scope>NUCLEOTIDE SEQUENCE [LARGE SCALE GENOMIC DNA]</scope>
    <source>
        <strain evidence="2">GZMU011</strain>
    </source>
</reference>
<protein>
    <submittedName>
        <fullName evidence="2">Uncharacterized protein</fullName>
    </submittedName>
</protein>
<evidence type="ECO:0000256" key="1">
    <source>
        <dbReference type="SAM" id="MobiDB-lite"/>
    </source>
</evidence>
<evidence type="ECO:0000313" key="2">
    <source>
        <dbReference type="EMBL" id="KAL0913048.1"/>
    </source>
</evidence>
<proteinExistence type="predicted"/>
<feature type="compositionally biased region" description="Polar residues" evidence="1">
    <location>
        <begin position="1"/>
        <end position="10"/>
    </location>
</feature>
<accession>A0ABD0US38</accession>
<dbReference type="AlphaFoldDB" id="A0ABD0US38"/>
<organism evidence="2 3">
    <name type="scientific">Dendrobium thyrsiflorum</name>
    <name type="common">Pinecone-like raceme dendrobium</name>
    <name type="synonym">Orchid</name>
    <dbReference type="NCBI Taxonomy" id="117978"/>
    <lineage>
        <taxon>Eukaryota</taxon>
        <taxon>Viridiplantae</taxon>
        <taxon>Streptophyta</taxon>
        <taxon>Embryophyta</taxon>
        <taxon>Tracheophyta</taxon>
        <taxon>Spermatophyta</taxon>
        <taxon>Magnoliopsida</taxon>
        <taxon>Liliopsida</taxon>
        <taxon>Asparagales</taxon>
        <taxon>Orchidaceae</taxon>
        <taxon>Epidendroideae</taxon>
        <taxon>Malaxideae</taxon>
        <taxon>Dendrobiinae</taxon>
        <taxon>Dendrobium</taxon>
    </lineage>
</organism>